<organism evidence="1 2">
    <name type="scientific">Vibrio astriarenae</name>
    <dbReference type="NCBI Taxonomy" id="1481923"/>
    <lineage>
        <taxon>Bacteria</taxon>
        <taxon>Pseudomonadati</taxon>
        <taxon>Pseudomonadota</taxon>
        <taxon>Gammaproteobacteria</taxon>
        <taxon>Vibrionales</taxon>
        <taxon>Vibrionaceae</taxon>
        <taxon>Vibrio</taxon>
    </lineage>
</organism>
<dbReference type="AlphaFoldDB" id="A0A7Z2YDC6"/>
<proteinExistence type="predicted"/>
<dbReference type="GO" id="GO:0030151">
    <property type="term" value="F:molybdenum ion binding"/>
    <property type="evidence" value="ECO:0007669"/>
    <property type="project" value="InterPro"/>
</dbReference>
<gene>
    <name evidence="1" type="ORF">GT360_06405</name>
</gene>
<dbReference type="Proteomes" id="UP000464262">
    <property type="component" value="Chromosome 1"/>
</dbReference>
<keyword evidence="2" id="KW-1185">Reference proteome</keyword>
<evidence type="ECO:0008006" key="3">
    <source>
        <dbReference type="Google" id="ProtNLM"/>
    </source>
</evidence>
<evidence type="ECO:0000313" key="1">
    <source>
        <dbReference type="EMBL" id="QIA63167.1"/>
    </source>
</evidence>
<name>A0A7Z2YDC6_9VIBR</name>
<protein>
    <recommendedName>
        <fullName evidence="3">Nitrogen fixation protein NifQ</fullName>
    </recommendedName>
</protein>
<dbReference type="RefSeq" id="WP_164648071.1">
    <property type="nucleotide sequence ID" value="NZ_CP047475.1"/>
</dbReference>
<evidence type="ECO:0000313" key="2">
    <source>
        <dbReference type="Proteomes" id="UP000464262"/>
    </source>
</evidence>
<sequence length="188" mass="22117">MKNEAEYRIWLELISRFIGGFSRLPNNLGLELNVLNTIRRDLSITTLEDGQSPNNELLPETWHEDLENSHHNSVYDAIWNVRYEEEHDMKSLLDAHINHELEYGEAMSSLIAKASLMPSHLWQILGLESRSRLGELIQLYFPTLHEQNTLNMRWKRFFYKQLCEQEGDYVCRAPNCLHCSSFKECFVS</sequence>
<dbReference type="KEGG" id="vas:GT360_06405"/>
<dbReference type="EMBL" id="CP047475">
    <property type="protein sequence ID" value="QIA63167.1"/>
    <property type="molecule type" value="Genomic_DNA"/>
</dbReference>
<reference evidence="1 2" key="1">
    <citation type="submission" date="2020-01" db="EMBL/GenBank/DDBJ databases">
        <title>Whole genome and functional gene identification of agarase of Vibrio HN897.</title>
        <authorList>
            <person name="Liu Y."/>
            <person name="Zhao Z."/>
        </authorList>
    </citation>
    <scope>NUCLEOTIDE SEQUENCE [LARGE SCALE GENOMIC DNA]</scope>
    <source>
        <strain evidence="1 2">HN897</strain>
    </source>
</reference>
<dbReference type="Pfam" id="PF04891">
    <property type="entry name" value="NifQ"/>
    <property type="match status" value="1"/>
</dbReference>
<dbReference type="GO" id="GO:0009399">
    <property type="term" value="P:nitrogen fixation"/>
    <property type="evidence" value="ECO:0007669"/>
    <property type="project" value="InterPro"/>
</dbReference>
<accession>A0A7Z2YDC6</accession>
<dbReference type="InterPro" id="IPR006975">
    <property type="entry name" value="NifQ"/>
</dbReference>